<dbReference type="VEuPathDB" id="VectorBase:GPAI019796"/>
<dbReference type="AlphaFoldDB" id="A0A1A9ZN28"/>
<name>A0A1A9ZN28_GLOPL</name>
<reference evidence="1" key="2">
    <citation type="submission" date="2020-05" db="UniProtKB">
        <authorList>
            <consortium name="EnsemblMetazoa"/>
        </authorList>
    </citation>
    <scope>IDENTIFICATION</scope>
    <source>
        <strain evidence="1">IAEA</strain>
    </source>
</reference>
<evidence type="ECO:0000313" key="1">
    <source>
        <dbReference type="EnsemblMetazoa" id="GPAI019796-PA"/>
    </source>
</evidence>
<sequence length="151" mass="17546">MLFHLESLEKLGFSSIVVVNDDFDEHGNDYDDDYIKYIDDYRNDYGRYSLKLYYICKGISFSQQEAETNNLQPQDENITTLLSQQRDRNTQKISSTIAIRDYTEAGANQARQDRGLKNQLCLFCWLVNPDVKVRIATSKFVYPLLSGYIDS</sequence>
<keyword evidence="2" id="KW-1185">Reference proteome</keyword>
<proteinExistence type="predicted"/>
<protein>
    <submittedName>
        <fullName evidence="1">Uncharacterized protein</fullName>
    </submittedName>
</protein>
<dbReference type="EnsemblMetazoa" id="GPAI019796-RA">
    <property type="protein sequence ID" value="GPAI019796-PA"/>
    <property type="gene ID" value="GPAI019796"/>
</dbReference>
<reference evidence="2" key="1">
    <citation type="submission" date="2014-03" db="EMBL/GenBank/DDBJ databases">
        <authorList>
            <person name="Aksoy S."/>
            <person name="Warren W."/>
            <person name="Wilson R.K."/>
        </authorList>
    </citation>
    <scope>NUCLEOTIDE SEQUENCE [LARGE SCALE GENOMIC DNA]</scope>
    <source>
        <strain evidence="2">IAEA</strain>
    </source>
</reference>
<evidence type="ECO:0000313" key="2">
    <source>
        <dbReference type="Proteomes" id="UP000092445"/>
    </source>
</evidence>
<organism evidence="1 2">
    <name type="scientific">Glossina pallidipes</name>
    <name type="common">Tsetse fly</name>
    <dbReference type="NCBI Taxonomy" id="7398"/>
    <lineage>
        <taxon>Eukaryota</taxon>
        <taxon>Metazoa</taxon>
        <taxon>Ecdysozoa</taxon>
        <taxon>Arthropoda</taxon>
        <taxon>Hexapoda</taxon>
        <taxon>Insecta</taxon>
        <taxon>Pterygota</taxon>
        <taxon>Neoptera</taxon>
        <taxon>Endopterygota</taxon>
        <taxon>Diptera</taxon>
        <taxon>Brachycera</taxon>
        <taxon>Muscomorpha</taxon>
        <taxon>Hippoboscoidea</taxon>
        <taxon>Glossinidae</taxon>
        <taxon>Glossina</taxon>
    </lineage>
</organism>
<accession>A0A1A9ZN28</accession>
<dbReference type="Proteomes" id="UP000092445">
    <property type="component" value="Unassembled WGS sequence"/>
</dbReference>